<keyword evidence="2 3" id="KW-0378">Hydrolase</keyword>
<evidence type="ECO:0000256" key="1">
    <source>
        <dbReference type="ARBA" id="ARBA00005953"/>
    </source>
</evidence>
<dbReference type="SUPFAM" id="SSF54637">
    <property type="entry name" value="Thioesterase/thiol ester dehydrase-isomerase"/>
    <property type="match status" value="1"/>
</dbReference>
<dbReference type="PROSITE" id="PS01328">
    <property type="entry name" value="4HBCOA_THIOESTERASE"/>
    <property type="match status" value="1"/>
</dbReference>
<dbReference type="CDD" id="cd00586">
    <property type="entry name" value="4HBT"/>
    <property type="match status" value="1"/>
</dbReference>
<protein>
    <submittedName>
        <fullName evidence="3">Thioesterase family protein</fullName>
        <ecNumber evidence="3">3.1.2.-</ecNumber>
    </submittedName>
</protein>
<dbReference type="Gene3D" id="3.10.129.10">
    <property type="entry name" value="Hotdog Thioesterase"/>
    <property type="match status" value="1"/>
</dbReference>
<dbReference type="Proteomes" id="UP001357452">
    <property type="component" value="Unassembled WGS sequence"/>
</dbReference>
<accession>A0ABU7RDW3</accession>
<dbReference type="PANTHER" id="PTHR31793:SF27">
    <property type="entry name" value="NOVEL THIOESTERASE SUPERFAMILY DOMAIN AND SAPOSIN A-TYPE DOMAIN CONTAINING PROTEIN (0610012H03RIK)"/>
    <property type="match status" value="1"/>
</dbReference>
<name>A0ABU7RDW3_9BACT</name>
<comment type="caution">
    <text evidence="3">The sequence shown here is derived from an EMBL/GenBank/DDBJ whole genome shotgun (WGS) entry which is preliminary data.</text>
</comment>
<proteinExistence type="inferred from homology"/>
<dbReference type="PANTHER" id="PTHR31793">
    <property type="entry name" value="4-HYDROXYBENZOYL-COA THIOESTERASE FAMILY MEMBER"/>
    <property type="match status" value="1"/>
</dbReference>
<dbReference type="InterPro" id="IPR006684">
    <property type="entry name" value="YbgC/YbaW"/>
</dbReference>
<gene>
    <name evidence="3" type="ORF">V2H41_02770</name>
</gene>
<dbReference type="Pfam" id="PF13279">
    <property type="entry name" value="4HBT_2"/>
    <property type="match status" value="1"/>
</dbReference>
<sequence>MYSHETKIRVRYAETDQMGVVYHGNYFQYFEAARGEWLRSLGFSYADMEKSGIIMPVVEVQCKYLRPALYDELITVKVILQELPQHHKITFLQEIYNEGNELLASGRVILFFMNAQNKQRAKMPEALYEKLKPFFNDDVAHGA</sequence>
<dbReference type="PIRSF" id="PIRSF003230">
    <property type="entry name" value="YbgC"/>
    <property type="match status" value="1"/>
</dbReference>
<dbReference type="InterPro" id="IPR029069">
    <property type="entry name" value="HotDog_dom_sf"/>
</dbReference>
<dbReference type="InterPro" id="IPR008272">
    <property type="entry name" value="HB-CoA_thioesterase_AS"/>
</dbReference>
<dbReference type="InterPro" id="IPR050563">
    <property type="entry name" value="4-hydroxybenzoyl-CoA_TE"/>
</dbReference>
<dbReference type="EMBL" id="JAZGLY010000002">
    <property type="protein sequence ID" value="MEE6186183.1"/>
    <property type="molecule type" value="Genomic_DNA"/>
</dbReference>
<evidence type="ECO:0000313" key="3">
    <source>
        <dbReference type="EMBL" id="MEE6186183.1"/>
    </source>
</evidence>
<dbReference type="NCBIfam" id="TIGR00051">
    <property type="entry name" value="YbgC/FadM family acyl-CoA thioesterase"/>
    <property type="match status" value="1"/>
</dbReference>
<dbReference type="RefSeq" id="WP_330973593.1">
    <property type="nucleotide sequence ID" value="NZ_JAZGLY010000002.1"/>
</dbReference>
<dbReference type="GO" id="GO:0016787">
    <property type="term" value="F:hydrolase activity"/>
    <property type="evidence" value="ECO:0007669"/>
    <property type="project" value="UniProtKB-KW"/>
</dbReference>
<keyword evidence="4" id="KW-1185">Reference proteome</keyword>
<reference evidence="3 4" key="1">
    <citation type="submission" date="2024-01" db="EMBL/GenBank/DDBJ databases">
        <title>Niabella digestum sp. nov., isolated from waste digestion system.</title>
        <authorList>
            <person name="Zhang L."/>
        </authorList>
    </citation>
    <scope>NUCLEOTIDE SEQUENCE [LARGE SCALE GENOMIC DNA]</scope>
    <source>
        <strain evidence="3 4">A18</strain>
    </source>
</reference>
<organism evidence="3 4">
    <name type="scientific">Niabella digestorum</name>
    <dbReference type="NCBI Taxonomy" id="3117701"/>
    <lineage>
        <taxon>Bacteria</taxon>
        <taxon>Pseudomonadati</taxon>
        <taxon>Bacteroidota</taxon>
        <taxon>Chitinophagia</taxon>
        <taxon>Chitinophagales</taxon>
        <taxon>Chitinophagaceae</taxon>
        <taxon>Niabella</taxon>
    </lineage>
</organism>
<evidence type="ECO:0000256" key="2">
    <source>
        <dbReference type="ARBA" id="ARBA00022801"/>
    </source>
</evidence>
<comment type="similarity">
    <text evidence="1">Belongs to the 4-hydroxybenzoyl-CoA thioesterase family.</text>
</comment>
<dbReference type="EC" id="3.1.2.-" evidence="3"/>
<evidence type="ECO:0000313" key="4">
    <source>
        <dbReference type="Proteomes" id="UP001357452"/>
    </source>
</evidence>